<evidence type="ECO:0000313" key="1">
    <source>
        <dbReference type="EMBL" id="EGG50453.1"/>
    </source>
</evidence>
<proteinExistence type="predicted"/>
<gene>
    <name evidence="1" type="ORF">HMPREF9442_03199</name>
</gene>
<protein>
    <submittedName>
        <fullName evidence="1">Uncharacterized protein</fullName>
    </submittedName>
</protein>
<comment type="caution">
    <text evidence="1">The sequence shown here is derived from an EMBL/GenBank/DDBJ whole genome shotgun (WGS) entry which is preliminary data.</text>
</comment>
<dbReference type="STRING" id="762982.HMPREF9442_03199"/>
<name>F3QYA6_9BACT</name>
<accession>F3QYA6</accession>
<reference evidence="1 2" key="1">
    <citation type="submission" date="2011-02" db="EMBL/GenBank/DDBJ databases">
        <authorList>
            <person name="Weinstock G."/>
            <person name="Sodergren E."/>
            <person name="Clifton S."/>
            <person name="Fulton L."/>
            <person name="Fulton B."/>
            <person name="Courtney L."/>
            <person name="Fronick C."/>
            <person name="Harrison M."/>
            <person name="Strong C."/>
            <person name="Farmer C."/>
            <person name="Delahaunty K."/>
            <person name="Markovic C."/>
            <person name="Hall O."/>
            <person name="Minx P."/>
            <person name="Tomlinson C."/>
            <person name="Mitreva M."/>
            <person name="Hou S."/>
            <person name="Chen J."/>
            <person name="Wollam A."/>
            <person name="Pepin K.H."/>
            <person name="Johnson M."/>
            <person name="Bhonagiri V."/>
            <person name="Zhang X."/>
            <person name="Suruliraj S."/>
            <person name="Warren W."/>
            <person name="Chinwalla A."/>
            <person name="Mardis E.R."/>
            <person name="Wilson R.K."/>
        </authorList>
    </citation>
    <scope>NUCLEOTIDE SEQUENCE [LARGE SCALE GENOMIC DNA]</scope>
    <source>
        <strain evidence="1 2">YIT 11841</strain>
    </source>
</reference>
<dbReference type="HOGENOM" id="CLU_3255384_0_0_10"/>
<evidence type="ECO:0000313" key="2">
    <source>
        <dbReference type="Proteomes" id="UP000005546"/>
    </source>
</evidence>
<keyword evidence="2" id="KW-1185">Reference proteome</keyword>
<dbReference type="Proteomes" id="UP000005546">
    <property type="component" value="Unassembled WGS sequence"/>
</dbReference>
<sequence length="42" mass="4769">MSCGHVPFFHAAMMGFGDYGGMLRSGCLHRFVRISCYSYVYL</sequence>
<dbReference type="AlphaFoldDB" id="F3QYA6"/>
<organism evidence="1 2">
    <name type="scientific">Paraprevotella xylaniphila YIT 11841</name>
    <dbReference type="NCBI Taxonomy" id="762982"/>
    <lineage>
        <taxon>Bacteria</taxon>
        <taxon>Pseudomonadati</taxon>
        <taxon>Bacteroidota</taxon>
        <taxon>Bacteroidia</taxon>
        <taxon>Bacteroidales</taxon>
        <taxon>Prevotellaceae</taxon>
        <taxon>Paraprevotella</taxon>
    </lineage>
</organism>
<dbReference type="EMBL" id="AFBR01000093">
    <property type="protein sequence ID" value="EGG50453.1"/>
    <property type="molecule type" value="Genomic_DNA"/>
</dbReference>